<feature type="transmembrane region" description="Helical" evidence="3">
    <location>
        <begin position="57"/>
        <end position="74"/>
    </location>
</feature>
<evidence type="ECO:0000313" key="4">
    <source>
        <dbReference type="EMBL" id="RWZ50894.1"/>
    </source>
</evidence>
<keyword evidence="1 2" id="KW-0808">Transferase</keyword>
<dbReference type="PROSITE" id="PS00379">
    <property type="entry name" value="CDP_ALCOHOL_P_TRANSF"/>
    <property type="match status" value="1"/>
</dbReference>
<feature type="transmembrane region" description="Helical" evidence="3">
    <location>
        <begin position="147"/>
        <end position="169"/>
    </location>
</feature>
<dbReference type="EMBL" id="RZNB01000003">
    <property type="protein sequence ID" value="RWZ50894.1"/>
    <property type="molecule type" value="Genomic_DNA"/>
</dbReference>
<keyword evidence="3" id="KW-0812">Transmembrane</keyword>
<evidence type="ECO:0000256" key="1">
    <source>
        <dbReference type="ARBA" id="ARBA00022679"/>
    </source>
</evidence>
<keyword evidence="5" id="KW-1185">Reference proteome</keyword>
<comment type="similarity">
    <text evidence="2">Belongs to the CDP-alcohol phosphatidyltransferase class-I family.</text>
</comment>
<keyword evidence="3" id="KW-0472">Membrane</keyword>
<dbReference type="Pfam" id="PF01066">
    <property type="entry name" value="CDP-OH_P_transf"/>
    <property type="match status" value="1"/>
</dbReference>
<dbReference type="Proteomes" id="UP000288547">
    <property type="component" value="Unassembled WGS sequence"/>
</dbReference>
<evidence type="ECO:0000256" key="3">
    <source>
        <dbReference type="SAM" id="Phobius"/>
    </source>
</evidence>
<evidence type="ECO:0000313" key="5">
    <source>
        <dbReference type="Proteomes" id="UP000288547"/>
    </source>
</evidence>
<organism evidence="4 5">
    <name type="scientific">Labedella phragmitis</name>
    <dbReference type="NCBI Taxonomy" id="2498849"/>
    <lineage>
        <taxon>Bacteria</taxon>
        <taxon>Bacillati</taxon>
        <taxon>Actinomycetota</taxon>
        <taxon>Actinomycetes</taxon>
        <taxon>Micrococcales</taxon>
        <taxon>Microbacteriaceae</taxon>
        <taxon>Labedella</taxon>
    </lineage>
</organism>
<evidence type="ECO:0000256" key="2">
    <source>
        <dbReference type="RuleBase" id="RU003750"/>
    </source>
</evidence>
<name>A0A3S4DFY6_9MICO</name>
<feature type="transmembrane region" description="Helical" evidence="3">
    <location>
        <begin position="190"/>
        <end position="210"/>
    </location>
</feature>
<dbReference type="GO" id="GO:0008654">
    <property type="term" value="P:phospholipid biosynthetic process"/>
    <property type="evidence" value="ECO:0007669"/>
    <property type="project" value="InterPro"/>
</dbReference>
<dbReference type="OrthoDB" id="7390033at2"/>
<dbReference type="InterPro" id="IPR048254">
    <property type="entry name" value="CDP_ALCOHOL_P_TRANSF_CS"/>
</dbReference>
<protein>
    <submittedName>
        <fullName evidence="4">CDP-alcohol phosphatidyltransferase family protein</fullName>
    </submittedName>
</protein>
<reference evidence="4 5" key="1">
    <citation type="submission" date="2018-12" db="EMBL/GenBank/DDBJ databases">
        <authorList>
            <person name="Li F."/>
        </authorList>
    </citation>
    <scope>NUCLEOTIDE SEQUENCE [LARGE SCALE GENOMIC DNA]</scope>
    <source>
        <strain evidence="4 5">11W25H-1</strain>
    </source>
</reference>
<proteinExistence type="inferred from homology"/>
<dbReference type="InterPro" id="IPR000462">
    <property type="entry name" value="CDP-OH_P_trans"/>
</dbReference>
<dbReference type="InterPro" id="IPR043130">
    <property type="entry name" value="CDP-OH_PTrfase_TM_dom"/>
</dbReference>
<accession>A0A3S4DFY6</accession>
<sequence length="254" mass="26953">MTTTERPVEGYRATVARLASAQKGAARGAPAYSIYVNRRVGRLIAAAAYRAGMTPNAVTAVSAAFTFSGIAIIATVPPVWWSGVLVWLLLAVGYAFDSADGQVARLRGGGSAAGEWLDHVVDALKISSLHLAVLIAAFRFFDLSTAAWLLVPIGFSIVANVTFFAMILNDQLKYVRGRKGTAEAGGGSRLRSFLVIPTDYGFLCLVFALLGAPLVFFGVYALLFAANAGFLLLAAVKWFKDMVALDAPQIGDAR</sequence>
<dbReference type="RefSeq" id="WP_128494888.1">
    <property type="nucleotide sequence ID" value="NZ_RZNB01000003.1"/>
</dbReference>
<keyword evidence="3" id="KW-1133">Transmembrane helix</keyword>
<gene>
    <name evidence="4" type="ORF">ELQ90_08670</name>
</gene>
<dbReference type="GO" id="GO:0016780">
    <property type="term" value="F:phosphotransferase activity, for other substituted phosphate groups"/>
    <property type="evidence" value="ECO:0007669"/>
    <property type="project" value="InterPro"/>
</dbReference>
<comment type="caution">
    <text evidence="4">The sequence shown here is derived from an EMBL/GenBank/DDBJ whole genome shotgun (WGS) entry which is preliminary data.</text>
</comment>
<dbReference type="Gene3D" id="1.20.120.1760">
    <property type="match status" value="1"/>
</dbReference>
<dbReference type="AlphaFoldDB" id="A0A3S4DFY6"/>
<feature type="transmembrane region" description="Helical" evidence="3">
    <location>
        <begin position="216"/>
        <end position="236"/>
    </location>
</feature>
<dbReference type="GO" id="GO:0016020">
    <property type="term" value="C:membrane"/>
    <property type="evidence" value="ECO:0007669"/>
    <property type="project" value="InterPro"/>
</dbReference>